<name>A0A1H9BY01_9PSEU</name>
<evidence type="ECO:0000313" key="1">
    <source>
        <dbReference type="EMBL" id="SEP93637.1"/>
    </source>
</evidence>
<evidence type="ECO:0000313" key="2">
    <source>
        <dbReference type="Proteomes" id="UP000199503"/>
    </source>
</evidence>
<gene>
    <name evidence="1" type="ORF">SAMN04488000_101726</name>
</gene>
<proteinExistence type="predicted"/>
<accession>A0A1H9BY01</accession>
<dbReference type="AlphaFoldDB" id="A0A1H9BY01"/>
<dbReference type="EMBL" id="FOFV01000001">
    <property type="protein sequence ID" value="SEP93637.1"/>
    <property type="molecule type" value="Genomic_DNA"/>
</dbReference>
<organism evidence="1 2">
    <name type="scientific">Lentzea albida</name>
    <dbReference type="NCBI Taxonomy" id="65499"/>
    <lineage>
        <taxon>Bacteria</taxon>
        <taxon>Bacillati</taxon>
        <taxon>Actinomycetota</taxon>
        <taxon>Actinomycetes</taxon>
        <taxon>Pseudonocardiales</taxon>
        <taxon>Pseudonocardiaceae</taxon>
        <taxon>Lentzea</taxon>
    </lineage>
</organism>
<keyword evidence="2" id="KW-1185">Reference proteome</keyword>
<dbReference type="RefSeq" id="WP_143091430.1">
    <property type="nucleotide sequence ID" value="NZ_FOFV01000001.1"/>
</dbReference>
<sequence>MPRRRPRPDVLKGLSGRLLADLNRLGRIRNHLGPYDVRRALETWTAWQRSPASKRWLEEPWDHDPYPDHDPFHAREVLEAAAHALPRRTARELRERLRELDEI</sequence>
<protein>
    <submittedName>
        <fullName evidence="1">Uncharacterized protein</fullName>
    </submittedName>
</protein>
<reference evidence="2" key="1">
    <citation type="submission" date="2016-10" db="EMBL/GenBank/DDBJ databases">
        <authorList>
            <person name="Varghese N."/>
            <person name="Submissions S."/>
        </authorList>
    </citation>
    <scope>NUCLEOTIDE SEQUENCE [LARGE SCALE GENOMIC DNA]</scope>
    <source>
        <strain evidence="2">DSM 44437</strain>
    </source>
</reference>
<dbReference type="OrthoDB" id="3637176at2"/>
<dbReference type="STRING" id="65499.SAMN04488000_101726"/>
<dbReference type="Proteomes" id="UP000199503">
    <property type="component" value="Unassembled WGS sequence"/>
</dbReference>